<evidence type="ECO:0000256" key="2">
    <source>
        <dbReference type="SAM" id="SignalP"/>
    </source>
</evidence>
<reference evidence="3 4" key="1">
    <citation type="journal article" date="2022" name="Nat. Plants">
        <title>Genomes of leafy and leafless Platanthera orchids illuminate the evolution of mycoheterotrophy.</title>
        <authorList>
            <person name="Li M.H."/>
            <person name="Liu K.W."/>
            <person name="Li Z."/>
            <person name="Lu H.C."/>
            <person name="Ye Q.L."/>
            <person name="Zhang D."/>
            <person name="Wang J.Y."/>
            <person name="Li Y.F."/>
            <person name="Zhong Z.M."/>
            <person name="Liu X."/>
            <person name="Yu X."/>
            <person name="Liu D.K."/>
            <person name="Tu X.D."/>
            <person name="Liu B."/>
            <person name="Hao Y."/>
            <person name="Liao X.Y."/>
            <person name="Jiang Y.T."/>
            <person name="Sun W.H."/>
            <person name="Chen J."/>
            <person name="Chen Y.Q."/>
            <person name="Ai Y."/>
            <person name="Zhai J.W."/>
            <person name="Wu S.S."/>
            <person name="Zhou Z."/>
            <person name="Hsiao Y.Y."/>
            <person name="Wu W.L."/>
            <person name="Chen Y.Y."/>
            <person name="Lin Y.F."/>
            <person name="Hsu J.L."/>
            <person name="Li C.Y."/>
            <person name="Wang Z.W."/>
            <person name="Zhao X."/>
            <person name="Zhong W.Y."/>
            <person name="Ma X.K."/>
            <person name="Ma L."/>
            <person name="Huang J."/>
            <person name="Chen G.Z."/>
            <person name="Huang M.Z."/>
            <person name="Huang L."/>
            <person name="Peng D.H."/>
            <person name="Luo Y.B."/>
            <person name="Zou S.Q."/>
            <person name="Chen S.P."/>
            <person name="Lan S."/>
            <person name="Tsai W.C."/>
            <person name="Van de Peer Y."/>
            <person name="Liu Z.J."/>
        </authorList>
    </citation>
    <scope>NUCLEOTIDE SEQUENCE [LARGE SCALE GENOMIC DNA]</scope>
    <source>
        <strain evidence="3">Lor287</strain>
    </source>
</reference>
<accession>A0AAP0G2R1</accession>
<feature type="region of interest" description="Disordered" evidence="1">
    <location>
        <begin position="39"/>
        <end position="87"/>
    </location>
</feature>
<keyword evidence="2" id="KW-0732">Signal</keyword>
<evidence type="ECO:0000256" key="1">
    <source>
        <dbReference type="SAM" id="MobiDB-lite"/>
    </source>
</evidence>
<evidence type="ECO:0000313" key="4">
    <source>
        <dbReference type="Proteomes" id="UP001418222"/>
    </source>
</evidence>
<name>A0AAP0G2R1_9ASPA</name>
<protein>
    <submittedName>
        <fullName evidence="3">Uncharacterized protein</fullName>
    </submittedName>
</protein>
<comment type="caution">
    <text evidence="3">The sequence shown here is derived from an EMBL/GenBank/DDBJ whole genome shotgun (WGS) entry which is preliminary data.</text>
</comment>
<feature type="compositionally biased region" description="Acidic residues" evidence="1">
    <location>
        <begin position="39"/>
        <end position="53"/>
    </location>
</feature>
<proteinExistence type="predicted"/>
<feature type="chain" id="PRO_5042821623" evidence="2">
    <location>
        <begin position="29"/>
        <end position="87"/>
    </location>
</feature>
<gene>
    <name evidence="3" type="ORF">KSP39_PZI015155</name>
</gene>
<keyword evidence="4" id="KW-1185">Reference proteome</keyword>
<sequence>MKCCRLLLHHPYSLLALLLSLLRPYLHCTCLMGKEDILNNEDPGEEDGDTVEESESHVRVSQAAAKITLRSSGPIKKPPPGGGGQTN</sequence>
<organism evidence="3 4">
    <name type="scientific">Platanthera zijinensis</name>
    <dbReference type="NCBI Taxonomy" id="2320716"/>
    <lineage>
        <taxon>Eukaryota</taxon>
        <taxon>Viridiplantae</taxon>
        <taxon>Streptophyta</taxon>
        <taxon>Embryophyta</taxon>
        <taxon>Tracheophyta</taxon>
        <taxon>Spermatophyta</taxon>
        <taxon>Magnoliopsida</taxon>
        <taxon>Liliopsida</taxon>
        <taxon>Asparagales</taxon>
        <taxon>Orchidaceae</taxon>
        <taxon>Orchidoideae</taxon>
        <taxon>Orchideae</taxon>
        <taxon>Orchidinae</taxon>
        <taxon>Platanthera</taxon>
    </lineage>
</organism>
<dbReference type="AlphaFoldDB" id="A0AAP0G2R1"/>
<dbReference type="EMBL" id="JBBWWQ010000012">
    <property type="protein sequence ID" value="KAK8934790.1"/>
    <property type="molecule type" value="Genomic_DNA"/>
</dbReference>
<evidence type="ECO:0000313" key="3">
    <source>
        <dbReference type="EMBL" id="KAK8934790.1"/>
    </source>
</evidence>
<feature type="signal peptide" evidence="2">
    <location>
        <begin position="1"/>
        <end position="28"/>
    </location>
</feature>
<dbReference type="Proteomes" id="UP001418222">
    <property type="component" value="Unassembled WGS sequence"/>
</dbReference>